<dbReference type="InterPro" id="IPR020841">
    <property type="entry name" value="PKS_Beta-ketoAc_synthase_dom"/>
</dbReference>
<sequence length="701" mass="75088">MNLIAGLSAAELDVLRGHLRELDDPIAVIGMGCRFPGNVHDPASFWSLLQQGKDGITEVPKDRWDIDALYDPDPDAPGKIYSRRGGFLEGADRFDAEAFGISAEEAALMDPQQRLLLEVCWEALENAGEAPTELQGSRTGVFVGLANQGYNRVLDPRDLDAFTATDTLASVASGRLSHAFGFHGPTMTIEAACASSLVAIHLAAESLRRGESELAIAGGVTLLLQPELQVYFSKLGLLSRDGCCKAFDANADGMVRGEGCGLVVLKRHSQAIADGNPVLALVRGSAVQSTGAGKGVAIPNALAERRVLRAALESGRLAPADVDYIETHGTGTWAGDAIELTALKAVFGEPRADGSSCVLGAVKTNIGQLEYAGGVAGVMKAILAFEHETIPRNLNYTTPHPRVPLEGTPLVIPTQSHPWRRGDRPRIAGVSAFGLSGALAHVLLEEPPRKAPETPRATRSVHVLALSARTPDALRAQAARVADYLEAHPELSPGDVCFSANVGRAHFDHRLAVVGKTTTELATQLRGPNATGGPSDEAFASARNLAERYEGGEDIDWRSLERPYGHRRVAFPNYAWQHQRFWLHRPTDGSNPRQAPAPAIGSHVLEAPASERHVLLQRHLTTQLAAIMGVASKEVHAATPLILLGIDSLMAVELRRRLRAEFGFPLKFERLIEGAAVADLVQDLVQHLAANDPGELEVIEL</sequence>
<dbReference type="InterPro" id="IPR050091">
    <property type="entry name" value="PKS_NRPS_Biosynth_Enz"/>
</dbReference>
<dbReference type="Pfam" id="PF22621">
    <property type="entry name" value="CurL-like_PKS_C"/>
    <property type="match status" value="1"/>
</dbReference>
<evidence type="ECO:0000256" key="3">
    <source>
        <dbReference type="ARBA" id="ARBA00022679"/>
    </source>
</evidence>
<evidence type="ECO:0000259" key="4">
    <source>
        <dbReference type="PROSITE" id="PS50075"/>
    </source>
</evidence>
<evidence type="ECO:0000313" key="7">
    <source>
        <dbReference type="Proteomes" id="UP001374803"/>
    </source>
</evidence>
<evidence type="ECO:0000256" key="1">
    <source>
        <dbReference type="ARBA" id="ARBA00022450"/>
    </source>
</evidence>
<dbReference type="SMART" id="SM00825">
    <property type="entry name" value="PKS_KS"/>
    <property type="match status" value="1"/>
</dbReference>
<reference evidence="6" key="1">
    <citation type="submission" date="2021-12" db="EMBL/GenBank/DDBJ databases">
        <title>Discovery of the Pendulisporaceae a myxobacterial family with distinct sporulation behavior and unique specialized metabolism.</title>
        <authorList>
            <person name="Garcia R."/>
            <person name="Popoff A."/>
            <person name="Bader C.D."/>
            <person name="Loehr J."/>
            <person name="Walesch S."/>
            <person name="Walt C."/>
            <person name="Boldt J."/>
            <person name="Bunk B."/>
            <person name="Haeckl F.J.F.P.J."/>
            <person name="Gunesch A.P."/>
            <person name="Birkelbach J."/>
            <person name="Nuebel U."/>
            <person name="Pietschmann T."/>
            <person name="Bach T."/>
            <person name="Mueller R."/>
        </authorList>
    </citation>
    <scope>NUCLEOTIDE SEQUENCE</scope>
    <source>
        <strain evidence="6">MSr11367</strain>
    </source>
</reference>
<keyword evidence="3" id="KW-0808">Transferase</keyword>
<dbReference type="Pfam" id="PF00550">
    <property type="entry name" value="PP-binding"/>
    <property type="match status" value="1"/>
</dbReference>
<dbReference type="Gene3D" id="3.30.70.3290">
    <property type="match status" value="1"/>
</dbReference>
<accession>A0ABZ2L2T3</accession>
<name>A0ABZ2L2T3_9BACT</name>
<dbReference type="InterPro" id="IPR009081">
    <property type="entry name" value="PP-bd_ACP"/>
</dbReference>
<dbReference type="InterPro" id="IPR014030">
    <property type="entry name" value="Ketoacyl_synth_N"/>
</dbReference>
<dbReference type="RefSeq" id="WP_394834884.1">
    <property type="nucleotide sequence ID" value="NZ_CP089929.1"/>
</dbReference>
<gene>
    <name evidence="6" type="ORF">LVJ94_51140</name>
</gene>
<dbReference type="CDD" id="cd00833">
    <property type="entry name" value="PKS"/>
    <property type="match status" value="1"/>
</dbReference>
<dbReference type="Gene3D" id="3.40.47.10">
    <property type="match status" value="1"/>
</dbReference>
<dbReference type="SUPFAM" id="SSF53901">
    <property type="entry name" value="Thiolase-like"/>
    <property type="match status" value="1"/>
</dbReference>
<dbReference type="InterPro" id="IPR014031">
    <property type="entry name" value="Ketoacyl_synth_C"/>
</dbReference>
<evidence type="ECO:0000256" key="2">
    <source>
        <dbReference type="ARBA" id="ARBA00022553"/>
    </source>
</evidence>
<dbReference type="SMART" id="SM00823">
    <property type="entry name" value="PKS_PP"/>
    <property type="match status" value="1"/>
</dbReference>
<dbReference type="PROSITE" id="PS00606">
    <property type="entry name" value="KS3_1"/>
    <property type="match status" value="1"/>
</dbReference>
<organism evidence="6 7">
    <name type="scientific">Pendulispora rubella</name>
    <dbReference type="NCBI Taxonomy" id="2741070"/>
    <lineage>
        <taxon>Bacteria</taxon>
        <taxon>Pseudomonadati</taxon>
        <taxon>Myxococcota</taxon>
        <taxon>Myxococcia</taxon>
        <taxon>Myxococcales</taxon>
        <taxon>Sorangiineae</taxon>
        <taxon>Pendulisporaceae</taxon>
        <taxon>Pendulispora</taxon>
    </lineage>
</organism>
<feature type="domain" description="Carrier" evidence="4">
    <location>
        <begin position="610"/>
        <end position="688"/>
    </location>
</feature>
<dbReference type="PANTHER" id="PTHR43775">
    <property type="entry name" value="FATTY ACID SYNTHASE"/>
    <property type="match status" value="1"/>
</dbReference>
<dbReference type="PROSITE" id="PS52004">
    <property type="entry name" value="KS3_2"/>
    <property type="match status" value="1"/>
</dbReference>
<dbReference type="Gene3D" id="1.10.1200.10">
    <property type="entry name" value="ACP-like"/>
    <property type="match status" value="1"/>
</dbReference>
<dbReference type="Pfam" id="PF02801">
    <property type="entry name" value="Ketoacyl-synt_C"/>
    <property type="match status" value="1"/>
</dbReference>
<dbReference type="InterPro" id="IPR018201">
    <property type="entry name" value="Ketoacyl_synth_AS"/>
</dbReference>
<protein>
    <submittedName>
        <fullName evidence="6">Phosphopantetheine-binding protein</fullName>
    </submittedName>
</protein>
<dbReference type="Proteomes" id="UP001374803">
    <property type="component" value="Chromosome"/>
</dbReference>
<dbReference type="InterPro" id="IPR006162">
    <property type="entry name" value="Ppantetheine_attach_site"/>
</dbReference>
<dbReference type="PANTHER" id="PTHR43775:SF37">
    <property type="entry name" value="SI:DKEY-61P9.11"/>
    <property type="match status" value="1"/>
</dbReference>
<feature type="domain" description="Ketosynthase family 3 (KS3)" evidence="5">
    <location>
        <begin position="23"/>
        <end position="446"/>
    </location>
</feature>
<dbReference type="PROSITE" id="PS50075">
    <property type="entry name" value="CARRIER"/>
    <property type="match status" value="1"/>
</dbReference>
<evidence type="ECO:0000259" key="5">
    <source>
        <dbReference type="PROSITE" id="PS52004"/>
    </source>
</evidence>
<dbReference type="InterPro" id="IPR016039">
    <property type="entry name" value="Thiolase-like"/>
</dbReference>
<proteinExistence type="predicted"/>
<dbReference type="InterPro" id="IPR020806">
    <property type="entry name" value="PKS_PP-bd"/>
</dbReference>
<dbReference type="InterPro" id="IPR036736">
    <property type="entry name" value="ACP-like_sf"/>
</dbReference>
<dbReference type="EMBL" id="CP089983">
    <property type="protein sequence ID" value="WXB05241.1"/>
    <property type="molecule type" value="Genomic_DNA"/>
</dbReference>
<evidence type="ECO:0000313" key="6">
    <source>
        <dbReference type="EMBL" id="WXB05241.1"/>
    </source>
</evidence>
<dbReference type="SUPFAM" id="SSF47336">
    <property type="entry name" value="ACP-like"/>
    <property type="match status" value="1"/>
</dbReference>
<keyword evidence="2" id="KW-0597">Phosphoprotein</keyword>
<keyword evidence="7" id="KW-1185">Reference proteome</keyword>
<dbReference type="Pfam" id="PF00109">
    <property type="entry name" value="ketoacyl-synt"/>
    <property type="match status" value="1"/>
</dbReference>
<dbReference type="PROSITE" id="PS00012">
    <property type="entry name" value="PHOSPHOPANTETHEINE"/>
    <property type="match status" value="1"/>
</dbReference>
<keyword evidence="1" id="KW-0596">Phosphopantetheine</keyword>